<dbReference type="GO" id="GO:0003682">
    <property type="term" value="F:chromatin binding"/>
    <property type="evidence" value="ECO:0007669"/>
    <property type="project" value="TreeGrafter"/>
</dbReference>
<keyword evidence="4" id="KW-0805">Transcription regulation</keyword>
<name>A0A9P5MY95_9AGAM</name>
<evidence type="ECO:0000256" key="1">
    <source>
        <dbReference type="ARBA" id="ARBA00004123"/>
    </source>
</evidence>
<keyword evidence="3" id="KW-0156">Chromatin regulator</keyword>
<dbReference type="AlphaFoldDB" id="A0A9P5MY95"/>
<evidence type="ECO:0000313" key="11">
    <source>
        <dbReference type="EMBL" id="KAF8481637.1"/>
    </source>
</evidence>
<evidence type="ECO:0000256" key="6">
    <source>
        <dbReference type="ARBA" id="ARBA00023163"/>
    </source>
</evidence>
<keyword evidence="5 8" id="KW-0103">Bromodomain</keyword>
<keyword evidence="12" id="KW-1185">Reference proteome</keyword>
<comment type="caution">
    <text evidence="11">The sequence shown here is derived from an EMBL/GenBank/DDBJ whole genome shotgun (WGS) entry which is preliminary data.</text>
</comment>
<feature type="compositionally biased region" description="Acidic residues" evidence="9">
    <location>
        <begin position="486"/>
        <end position="510"/>
    </location>
</feature>
<feature type="domain" description="Bromo" evidence="10">
    <location>
        <begin position="223"/>
        <end position="293"/>
    </location>
</feature>
<reference evidence="11" key="1">
    <citation type="submission" date="2019-10" db="EMBL/GenBank/DDBJ databases">
        <authorList>
            <consortium name="DOE Joint Genome Institute"/>
            <person name="Kuo A."/>
            <person name="Miyauchi S."/>
            <person name="Kiss E."/>
            <person name="Drula E."/>
            <person name="Kohler A."/>
            <person name="Sanchez-Garcia M."/>
            <person name="Andreopoulos B."/>
            <person name="Barry K.W."/>
            <person name="Bonito G."/>
            <person name="Buee M."/>
            <person name="Carver A."/>
            <person name="Chen C."/>
            <person name="Cichocki N."/>
            <person name="Clum A."/>
            <person name="Culley D."/>
            <person name="Crous P.W."/>
            <person name="Fauchery L."/>
            <person name="Girlanda M."/>
            <person name="Hayes R."/>
            <person name="Keri Z."/>
            <person name="LaButti K."/>
            <person name="Lipzen A."/>
            <person name="Lombard V."/>
            <person name="Magnuson J."/>
            <person name="Maillard F."/>
            <person name="Morin E."/>
            <person name="Murat C."/>
            <person name="Nolan M."/>
            <person name="Ohm R."/>
            <person name="Pangilinan J."/>
            <person name="Pereira M."/>
            <person name="Perotto S."/>
            <person name="Peter M."/>
            <person name="Riley R."/>
            <person name="Sitrit Y."/>
            <person name="Stielow B."/>
            <person name="Szollosi G."/>
            <person name="Zifcakova L."/>
            <person name="Stursova M."/>
            <person name="Spatafora J.W."/>
            <person name="Tedersoo L."/>
            <person name="Vaario L.-M."/>
            <person name="Yamada A."/>
            <person name="Yan M."/>
            <person name="Wang P."/>
            <person name="Xu J."/>
            <person name="Bruns T."/>
            <person name="Baldrian P."/>
            <person name="Vilgalys R."/>
            <person name="Henrissat B."/>
            <person name="Grigoriev I.V."/>
            <person name="Hibbett D."/>
            <person name="Nagy L.G."/>
            <person name="Martin F.M."/>
        </authorList>
    </citation>
    <scope>NUCLEOTIDE SEQUENCE</scope>
    <source>
        <strain evidence="11">Prilba</strain>
    </source>
</reference>
<dbReference type="SUPFAM" id="SSF47370">
    <property type="entry name" value="Bromodomain"/>
    <property type="match status" value="2"/>
</dbReference>
<dbReference type="PANTHER" id="PTHR16062">
    <property type="entry name" value="SWI/SNF-RELATED"/>
    <property type="match status" value="1"/>
</dbReference>
<evidence type="ECO:0000256" key="7">
    <source>
        <dbReference type="ARBA" id="ARBA00023242"/>
    </source>
</evidence>
<evidence type="ECO:0000256" key="9">
    <source>
        <dbReference type="SAM" id="MobiDB-lite"/>
    </source>
</evidence>
<dbReference type="SMART" id="SM00297">
    <property type="entry name" value="BROMO"/>
    <property type="match status" value="2"/>
</dbReference>
<dbReference type="EMBL" id="WHVB01000006">
    <property type="protein sequence ID" value="KAF8481637.1"/>
    <property type="molecule type" value="Genomic_DNA"/>
</dbReference>
<keyword evidence="7" id="KW-0539">Nucleus</keyword>
<feature type="compositionally biased region" description="Low complexity" evidence="9">
    <location>
        <begin position="381"/>
        <end position="412"/>
    </location>
</feature>
<keyword evidence="2" id="KW-0677">Repeat</keyword>
<feature type="compositionally biased region" description="Basic and acidic residues" evidence="9">
    <location>
        <begin position="172"/>
        <end position="196"/>
    </location>
</feature>
<keyword evidence="6" id="KW-0804">Transcription</keyword>
<evidence type="ECO:0000259" key="10">
    <source>
        <dbReference type="PROSITE" id="PS50014"/>
    </source>
</evidence>
<evidence type="ECO:0000256" key="3">
    <source>
        <dbReference type="ARBA" id="ARBA00022853"/>
    </source>
</evidence>
<dbReference type="Gene3D" id="1.20.920.10">
    <property type="entry name" value="Bromodomain-like"/>
    <property type="match status" value="2"/>
</dbReference>
<evidence type="ECO:0000256" key="4">
    <source>
        <dbReference type="ARBA" id="ARBA00023015"/>
    </source>
</evidence>
<dbReference type="PRINTS" id="PR00503">
    <property type="entry name" value="BROMODOMAIN"/>
</dbReference>
<dbReference type="InterPro" id="IPR037382">
    <property type="entry name" value="Rsc/polybromo"/>
</dbReference>
<dbReference type="Pfam" id="PF00439">
    <property type="entry name" value="Bromodomain"/>
    <property type="match status" value="2"/>
</dbReference>
<protein>
    <submittedName>
        <fullName evidence="11">RSC complex protein</fullName>
    </submittedName>
</protein>
<comment type="subcellular location">
    <subcellularLocation>
        <location evidence="1">Nucleus</location>
    </subcellularLocation>
</comment>
<feature type="region of interest" description="Disordered" evidence="9">
    <location>
        <begin position="317"/>
        <end position="433"/>
    </location>
</feature>
<feature type="region of interest" description="Disordered" evidence="9">
    <location>
        <begin position="479"/>
        <end position="510"/>
    </location>
</feature>
<feature type="compositionally biased region" description="Basic and acidic residues" evidence="9">
    <location>
        <begin position="25"/>
        <end position="36"/>
    </location>
</feature>
<dbReference type="PANTHER" id="PTHR16062:SF19">
    <property type="entry name" value="PROTEIN POLYBROMO-1"/>
    <property type="match status" value="1"/>
</dbReference>
<feature type="domain" description="Bromo" evidence="10">
    <location>
        <begin position="79"/>
        <end position="149"/>
    </location>
</feature>
<proteinExistence type="predicted"/>
<dbReference type="PROSITE" id="PS50014">
    <property type="entry name" value="BROMODOMAIN_2"/>
    <property type="match status" value="2"/>
</dbReference>
<accession>A0A9P5MY95</accession>
<gene>
    <name evidence="11" type="ORF">DFH94DRAFT_616560</name>
</gene>
<dbReference type="GO" id="GO:0016586">
    <property type="term" value="C:RSC-type complex"/>
    <property type="evidence" value="ECO:0007669"/>
    <property type="project" value="InterPro"/>
</dbReference>
<evidence type="ECO:0000256" key="5">
    <source>
        <dbReference type="ARBA" id="ARBA00023117"/>
    </source>
</evidence>
<feature type="non-terminal residue" evidence="11">
    <location>
        <position position="510"/>
    </location>
</feature>
<dbReference type="InterPro" id="IPR001487">
    <property type="entry name" value="Bromodomain"/>
</dbReference>
<dbReference type="InterPro" id="IPR036427">
    <property type="entry name" value="Bromodomain-like_sf"/>
</dbReference>
<dbReference type="GO" id="GO:0006368">
    <property type="term" value="P:transcription elongation by RNA polymerase II"/>
    <property type="evidence" value="ECO:0007669"/>
    <property type="project" value="TreeGrafter"/>
</dbReference>
<feature type="region of interest" description="Disordered" evidence="9">
    <location>
        <begin position="1"/>
        <end position="60"/>
    </location>
</feature>
<feature type="compositionally biased region" description="Polar residues" evidence="9">
    <location>
        <begin position="415"/>
        <end position="425"/>
    </location>
</feature>
<sequence length="510" mass="56787">MSKRELGKLASVVDVDAPRAKRRKEAPPQDEKKPDADLDLDATRGASVKREQEEPANLEQVKEQGLKLWQTVKDAVDKDGRSLSVDFLRLPNKRTYPDYYTVIKKPIALDKIKSQLDAGQYPSLIAVKNDLEQCFRNAKRYNLKDSQIFNDAKFLHKLTFKEYVNMTGDTKGGADGHDEDPPQDDGHESGLKDGFDDDAKKKRVMSRLLTGRLDKLVAKKDDAGNVLSNDFMELPNKKIWAIYYKTIPRPMSFEKIYKHLKRKEYSNVAQFAQDVELVFSNAMQFNEDHTPLWEAARQLKEYFSKLMSDLPAPYTVPQYASKDPQRPSNGKIKLKVPPAHHSPPQTSTSTTATSPPQPQTTSLVLKVPAKDSHAAQVRTVSPSPIAGPSTSSATSTAKTSPANAHASPAAAPGRKSTTSNPQGQSPAAAAEITRAPALRSVALTITPTHRRLALDARDGVRSWSLRLAPSERGLRVSDVRLFRSEDSDDEEDGSEEEEEEEEVQEEEEEE</sequence>
<feature type="region of interest" description="Disordered" evidence="9">
    <location>
        <begin position="169"/>
        <end position="196"/>
    </location>
</feature>
<dbReference type="Proteomes" id="UP000759537">
    <property type="component" value="Unassembled WGS sequence"/>
</dbReference>
<reference evidence="11" key="2">
    <citation type="journal article" date="2020" name="Nat. Commun.">
        <title>Large-scale genome sequencing of mycorrhizal fungi provides insights into the early evolution of symbiotic traits.</title>
        <authorList>
            <person name="Miyauchi S."/>
            <person name="Kiss E."/>
            <person name="Kuo A."/>
            <person name="Drula E."/>
            <person name="Kohler A."/>
            <person name="Sanchez-Garcia M."/>
            <person name="Morin E."/>
            <person name="Andreopoulos B."/>
            <person name="Barry K.W."/>
            <person name="Bonito G."/>
            <person name="Buee M."/>
            <person name="Carver A."/>
            <person name="Chen C."/>
            <person name="Cichocki N."/>
            <person name="Clum A."/>
            <person name="Culley D."/>
            <person name="Crous P.W."/>
            <person name="Fauchery L."/>
            <person name="Girlanda M."/>
            <person name="Hayes R.D."/>
            <person name="Keri Z."/>
            <person name="LaButti K."/>
            <person name="Lipzen A."/>
            <person name="Lombard V."/>
            <person name="Magnuson J."/>
            <person name="Maillard F."/>
            <person name="Murat C."/>
            <person name="Nolan M."/>
            <person name="Ohm R.A."/>
            <person name="Pangilinan J."/>
            <person name="Pereira M.F."/>
            <person name="Perotto S."/>
            <person name="Peter M."/>
            <person name="Pfister S."/>
            <person name="Riley R."/>
            <person name="Sitrit Y."/>
            <person name="Stielow J.B."/>
            <person name="Szollosi G."/>
            <person name="Zifcakova L."/>
            <person name="Stursova M."/>
            <person name="Spatafora J.W."/>
            <person name="Tedersoo L."/>
            <person name="Vaario L.M."/>
            <person name="Yamada A."/>
            <person name="Yan M."/>
            <person name="Wang P."/>
            <person name="Xu J."/>
            <person name="Bruns T."/>
            <person name="Baldrian P."/>
            <person name="Vilgalys R."/>
            <person name="Dunand C."/>
            <person name="Henrissat B."/>
            <person name="Grigoriev I.V."/>
            <person name="Hibbett D."/>
            <person name="Nagy L.G."/>
            <person name="Martin F.M."/>
        </authorList>
    </citation>
    <scope>NUCLEOTIDE SEQUENCE</scope>
    <source>
        <strain evidence="11">Prilba</strain>
    </source>
</reference>
<evidence type="ECO:0000313" key="12">
    <source>
        <dbReference type="Proteomes" id="UP000759537"/>
    </source>
</evidence>
<evidence type="ECO:0000256" key="2">
    <source>
        <dbReference type="ARBA" id="ARBA00022737"/>
    </source>
</evidence>
<organism evidence="11 12">
    <name type="scientific">Russula ochroleuca</name>
    <dbReference type="NCBI Taxonomy" id="152965"/>
    <lineage>
        <taxon>Eukaryota</taxon>
        <taxon>Fungi</taxon>
        <taxon>Dikarya</taxon>
        <taxon>Basidiomycota</taxon>
        <taxon>Agaricomycotina</taxon>
        <taxon>Agaricomycetes</taxon>
        <taxon>Russulales</taxon>
        <taxon>Russulaceae</taxon>
        <taxon>Russula</taxon>
    </lineage>
</organism>
<dbReference type="OrthoDB" id="6017at2759"/>
<dbReference type="CDD" id="cd04369">
    <property type="entry name" value="Bromodomain"/>
    <property type="match status" value="1"/>
</dbReference>
<feature type="compositionally biased region" description="Low complexity" evidence="9">
    <location>
        <begin position="337"/>
        <end position="362"/>
    </location>
</feature>
<evidence type="ECO:0000256" key="8">
    <source>
        <dbReference type="PROSITE-ProRule" id="PRU00035"/>
    </source>
</evidence>
<dbReference type="GO" id="GO:0006338">
    <property type="term" value="P:chromatin remodeling"/>
    <property type="evidence" value="ECO:0007669"/>
    <property type="project" value="InterPro"/>
</dbReference>